<dbReference type="AlphaFoldDB" id="A0AAD7WIW9"/>
<comment type="caution">
    <text evidence="1">The sequence shown here is derived from an EMBL/GenBank/DDBJ whole genome shotgun (WGS) entry which is preliminary data.</text>
</comment>
<name>A0AAD7WIW9_9TELE</name>
<evidence type="ECO:0000313" key="2">
    <source>
        <dbReference type="Proteomes" id="UP001221898"/>
    </source>
</evidence>
<reference evidence="1" key="1">
    <citation type="journal article" date="2023" name="Science">
        <title>Genome structures resolve the early diversification of teleost fishes.</title>
        <authorList>
            <person name="Parey E."/>
            <person name="Louis A."/>
            <person name="Montfort J."/>
            <person name="Bouchez O."/>
            <person name="Roques C."/>
            <person name="Iampietro C."/>
            <person name="Lluch J."/>
            <person name="Castinel A."/>
            <person name="Donnadieu C."/>
            <person name="Desvignes T."/>
            <person name="Floi Bucao C."/>
            <person name="Jouanno E."/>
            <person name="Wen M."/>
            <person name="Mejri S."/>
            <person name="Dirks R."/>
            <person name="Jansen H."/>
            <person name="Henkel C."/>
            <person name="Chen W.J."/>
            <person name="Zahm M."/>
            <person name="Cabau C."/>
            <person name="Klopp C."/>
            <person name="Thompson A.W."/>
            <person name="Robinson-Rechavi M."/>
            <person name="Braasch I."/>
            <person name="Lecointre G."/>
            <person name="Bobe J."/>
            <person name="Postlethwait J.H."/>
            <person name="Berthelot C."/>
            <person name="Roest Crollius H."/>
            <person name="Guiguen Y."/>
        </authorList>
    </citation>
    <scope>NUCLEOTIDE SEQUENCE</scope>
    <source>
        <strain evidence="1">NC1722</strain>
    </source>
</reference>
<evidence type="ECO:0000313" key="1">
    <source>
        <dbReference type="EMBL" id="KAJ8398681.1"/>
    </source>
</evidence>
<organism evidence="1 2">
    <name type="scientific">Aldrovandia affinis</name>
    <dbReference type="NCBI Taxonomy" id="143900"/>
    <lineage>
        <taxon>Eukaryota</taxon>
        <taxon>Metazoa</taxon>
        <taxon>Chordata</taxon>
        <taxon>Craniata</taxon>
        <taxon>Vertebrata</taxon>
        <taxon>Euteleostomi</taxon>
        <taxon>Actinopterygii</taxon>
        <taxon>Neopterygii</taxon>
        <taxon>Teleostei</taxon>
        <taxon>Notacanthiformes</taxon>
        <taxon>Halosauridae</taxon>
        <taxon>Aldrovandia</taxon>
    </lineage>
</organism>
<protein>
    <submittedName>
        <fullName evidence="1">Uncharacterized protein</fullName>
    </submittedName>
</protein>
<sequence>MRSTDVANGGGGRSLVAGSVRLPLGAPLTSGRGGRSSEDGVLALNRFLVGGMWGRGQHPRQRQVKREALKKESAAAGPLVWRDGAAGFARWQAYIPSLPGIQSTWRGGRPRP</sequence>
<keyword evidence="2" id="KW-1185">Reference proteome</keyword>
<accession>A0AAD7WIW9</accession>
<gene>
    <name evidence="1" type="ORF">AAFF_G00418780</name>
</gene>
<dbReference type="EMBL" id="JAINUG010000088">
    <property type="protein sequence ID" value="KAJ8398681.1"/>
    <property type="molecule type" value="Genomic_DNA"/>
</dbReference>
<dbReference type="Proteomes" id="UP001221898">
    <property type="component" value="Unassembled WGS sequence"/>
</dbReference>
<proteinExistence type="predicted"/>